<sequence>MKATILTQKNVCAILGLMMALTILWSAKAEAQVDQINKVNPSIFQEGFEVQGEEIIPAVELNLSELKAEPTITLIDKYGEVVAEFYGEKSELKKRFKESFQKGNFVTAHGNHEFYLVR</sequence>
<keyword evidence="3" id="KW-1185">Reference proteome</keyword>
<accession>A0ABV6FY67</accession>
<name>A0ABV6FY67_9BACT</name>
<keyword evidence="1" id="KW-0732">Signal</keyword>
<comment type="caution">
    <text evidence="2">The sequence shown here is derived from an EMBL/GenBank/DDBJ whole genome shotgun (WGS) entry which is preliminary data.</text>
</comment>
<feature type="chain" id="PRO_5046830384" evidence="1">
    <location>
        <begin position="32"/>
        <end position="118"/>
    </location>
</feature>
<gene>
    <name evidence="2" type="ORF">ACFFIP_17675</name>
</gene>
<evidence type="ECO:0000313" key="2">
    <source>
        <dbReference type="EMBL" id="MFC0264522.1"/>
    </source>
</evidence>
<dbReference type="RefSeq" id="WP_382389080.1">
    <property type="nucleotide sequence ID" value="NZ_JBHLWI010000057.1"/>
</dbReference>
<feature type="signal peptide" evidence="1">
    <location>
        <begin position="1"/>
        <end position="31"/>
    </location>
</feature>
<organism evidence="2 3">
    <name type="scientific">Fontibacter flavus</name>
    <dbReference type="NCBI Taxonomy" id="654838"/>
    <lineage>
        <taxon>Bacteria</taxon>
        <taxon>Pseudomonadati</taxon>
        <taxon>Bacteroidota</taxon>
        <taxon>Cytophagia</taxon>
        <taxon>Cytophagales</taxon>
        <taxon>Cyclobacteriaceae</taxon>
        <taxon>Fontibacter</taxon>
    </lineage>
</organism>
<reference evidence="2 3" key="1">
    <citation type="submission" date="2024-09" db="EMBL/GenBank/DDBJ databases">
        <authorList>
            <person name="Sun Q."/>
            <person name="Mori K."/>
        </authorList>
    </citation>
    <scope>NUCLEOTIDE SEQUENCE [LARGE SCALE GENOMIC DNA]</scope>
    <source>
        <strain evidence="2 3">CCM 7650</strain>
    </source>
</reference>
<dbReference type="Proteomes" id="UP001589797">
    <property type="component" value="Unassembled WGS sequence"/>
</dbReference>
<dbReference type="EMBL" id="JBHLWI010000057">
    <property type="protein sequence ID" value="MFC0264522.1"/>
    <property type="molecule type" value="Genomic_DNA"/>
</dbReference>
<proteinExistence type="predicted"/>
<evidence type="ECO:0000313" key="3">
    <source>
        <dbReference type="Proteomes" id="UP001589797"/>
    </source>
</evidence>
<protein>
    <submittedName>
        <fullName evidence="2">Uncharacterized protein</fullName>
    </submittedName>
</protein>
<evidence type="ECO:0000256" key="1">
    <source>
        <dbReference type="SAM" id="SignalP"/>
    </source>
</evidence>